<evidence type="ECO:0000256" key="2">
    <source>
        <dbReference type="ARBA" id="ARBA00008772"/>
    </source>
</evidence>
<dbReference type="EMBL" id="CP050266">
    <property type="protein sequence ID" value="QIR05451.1"/>
    <property type="molecule type" value="Genomic_DNA"/>
</dbReference>
<dbReference type="SUPFAM" id="SSF55931">
    <property type="entry name" value="Glutamine synthetase/guanido kinase"/>
    <property type="match status" value="1"/>
</dbReference>
<keyword evidence="3 8" id="KW-0436">Ligase</keyword>
<dbReference type="PANTHER" id="PTHR38761">
    <property type="entry name" value="GLUTAMATE--CYSTEINE LIGASE"/>
    <property type="match status" value="1"/>
</dbReference>
<evidence type="ECO:0000256" key="4">
    <source>
        <dbReference type="ARBA" id="ARBA00022684"/>
    </source>
</evidence>
<keyword evidence="6 8" id="KW-0067">ATP-binding</keyword>
<dbReference type="Proteomes" id="UP000501408">
    <property type="component" value="Chromosome 1"/>
</dbReference>
<protein>
    <recommendedName>
        <fullName evidence="8">Glutamate--cysteine ligase</fullName>
        <ecNumber evidence="8">6.3.2.2</ecNumber>
    </recommendedName>
    <alternativeName>
        <fullName evidence="8">Gamma-ECS</fullName>
        <shortName evidence="8">GCS</shortName>
    </alternativeName>
    <alternativeName>
        <fullName evidence="8">Gamma-glutamylcysteine synthetase</fullName>
    </alternativeName>
</protein>
<evidence type="ECO:0000256" key="9">
    <source>
        <dbReference type="RuleBase" id="RU004391"/>
    </source>
</evidence>
<evidence type="ECO:0000256" key="1">
    <source>
        <dbReference type="ARBA" id="ARBA00005006"/>
    </source>
</evidence>
<evidence type="ECO:0000256" key="3">
    <source>
        <dbReference type="ARBA" id="ARBA00022598"/>
    </source>
</evidence>
<dbReference type="EC" id="6.3.2.2" evidence="8"/>
<feature type="domain" description="Glutamate--cysteine ligase" evidence="10">
    <location>
        <begin position="12"/>
        <end position="377"/>
    </location>
</feature>
<evidence type="ECO:0000313" key="12">
    <source>
        <dbReference type="Proteomes" id="UP000501408"/>
    </source>
</evidence>
<keyword evidence="5 8" id="KW-0547">Nucleotide-binding</keyword>
<evidence type="ECO:0000256" key="5">
    <source>
        <dbReference type="ARBA" id="ARBA00022741"/>
    </source>
</evidence>
<comment type="pathway">
    <text evidence="1 8 9">Sulfur metabolism; glutathione biosynthesis; glutathione from L-cysteine and L-glutamate: step 1/2.</text>
</comment>
<dbReference type="HAMAP" id="MF_00578">
    <property type="entry name" value="Glu_cys_ligase"/>
    <property type="match status" value="1"/>
</dbReference>
<reference evidence="11 12" key="1">
    <citation type="submission" date="2020-03" db="EMBL/GenBank/DDBJ databases">
        <title>Genome mining reveals the biosynthetic pathways of PHA and ectoines of the halophilic strain Salinivibrio costicola M318 isolated from fermented shrimp paste.</title>
        <authorList>
            <person name="Doan T.V."/>
            <person name="Tran L.T."/>
            <person name="Trieu T.A."/>
            <person name="Nguyen Q.V."/>
            <person name="Quach T.N."/>
            <person name="Phi T.Q."/>
            <person name="Kumar S."/>
        </authorList>
    </citation>
    <scope>NUCLEOTIDE SEQUENCE [LARGE SCALE GENOMIC DNA]</scope>
    <source>
        <strain evidence="11 12">M318</strain>
    </source>
</reference>
<evidence type="ECO:0000313" key="11">
    <source>
        <dbReference type="EMBL" id="QIR05451.1"/>
    </source>
</evidence>
<dbReference type="InterPro" id="IPR007370">
    <property type="entry name" value="Glu_cys_ligase"/>
</dbReference>
<dbReference type="InterPro" id="IPR014746">
    <property type="entry name" value="Gln_synth/guanido_kin_cat_dom"/>
</dbReference>
<keyword evidence="4 8" id="KW-0317">Glutathione biosynthesis</keyword>
<sequence length="525" mass="58959">MTDFTQRLARLAQNPEALKGIGRGLEREALRITPTGHLAQTPHPDALGSALTHRWITTDFAESLLEFITPVNTSVNGMLDELQDIHRFTYKQMGDEQLWPMSMPCVVASEDDITLAQYGSSNIGRMKTLYRQGLKHRYGSVMQVISGVHFNISLPETFWQHLYHTESVTQAQVTQGYFDLIRNYYRHGWMIPYLFGASPALCGTFIKHAQTRLPFEHLPSGTCYLPYATSLRLSDLGYTNNAQAELRIGFNTLEQYLEGLRSAIRTPSHEFAKLGIRDGDSYRQLNTNVLQIENELYAPIRPKRNAQSGEKPTEALDRAGVEYIEVRSLDVNPYSPVGIEQDQIHFLDLFVSWCALSPSDPMTDAELNCWRENWNKIVIEGRKPGLLLTTGCDGHQRTQAEWGLHVMAELKQLAVVMDRAVGDNRYEAVCDKMMACFDNPELTLSGRLLADIIAQGGIGNVGLGLASAHKTALSGDDYRVHSDAEFLQEAAASLARQKDVEASDTLSFEAFLKDYFKDVPMAESW</sequence>
<organism evidence="11 12">
    <name type="scientific">Salinivibrio costicola</name>
    <name type="common">Vibrio costicola</name>
    <dbReference type="NCBI Taxonomy" id="51367"/>
    <lineage>
        <taxon>Bacteria</taxon>
        <taxon>Pseudomonadati</taxon>
        <taxon>Pseudomonadota</taxon>
        <taxon>Gammaproteobacteria</taxon>
        <taxon>Vibrionales</taxon>
        <taxon>Vibrionaceae</taxon>
        <taxon>Salinivibrio</taxon>
    </lineage>
</organism>
<comment type="similarity">
    <text evidence="2 8">Belongs to the glutamate--cysteine ligase type 1 family. Type 1 subfamily.</text>
</comment>
<gene>
    <name evidence="8" type="primary">gshA</name>
    <name evidence="11" type="ORF">HBA18_03100</name>
</gene>
<proteinExistence type="inferred from homology"/>
<keyword evidence="12" id="KW-1185">Reference proteome</keyword>
<evidence type="ECO:0000259" key="10">
    <source>
        <dbReference type="Pfam" id="PF04262"/>
    </source>
</evidence>
<evidence type="ECO:0000256" key="6">
    <source>
        <dbReference type="ARBA" id="ARBA00022840"/>
    </source>
</evidence>
<dbReference type="Gene3D" id="3.30.590.20">
    <property type="match status" value="1"/>
</dbReference>
<dbReference type="GO" id="GO:0004357">
    <property type="term" value="F:glutamate-cysteine ligase activity"/>
    <property type="evidence" value="ECO:0007669"/>
    <property type="project" value="UniProtKB-EC"/>
</dbReference>
<dbReference type="NCBIfam" id="TIGR01434">
    <property type="entry name" value="glu_cys_ligase"/>
    <property type="match status" value="1"/>
</dbReference>
<accession>A0ABX6K5Q3</accession>
<comment type="catalytic activity">
    <reaction evidence="7 8 9">
        <text>L-cysteine + L-glutamate + ATP = gamma-L-glutamyl-L-cysteine + ADP + phosphate + H(+)</text>
        <dbReference type="Rhea" id="RHEA:13285"/>
        <dbReference type="ChEBI" id="CHEBI:15378"/>
        <dbReference type="ChEBI" id="CHEBI:29985"/>
        <dbReference type="ChEBI" id="CHEBI:30616"/>
        <dbReference type="ChEBI" id="CHEBI:35235"/>
        <dbReference type="ChEBI" id="CHEBI:43474"/>
        <dbReference type="ChEBI" id="CHEBI:58173"/>
        <dbReference type="ChEBI" id="CHEBI:456216"/>
        <dbReference type="EC" id="6.3.2.2"/>
    </reaction>
</comment>
<dbReference type="RefSeq" id="WP_096631000.1">
    <property type="nucleotide sequence ID" value="NZ_CP050266.1"/>
</dbReference>
<name>A0ABX6K5Q3_SALCS</name>
<evidence type="ECO:0000256" key="8">
    <source>
        <dbReference type="HAMAP-Rule" id="MF_00578"/>
    </source>
</evidence>
<evidence type="ECO:0000256" key="7">
    <source>
        <dbReference type="ARBA" id="ARBA00048819"/>
    </source>
</evidence>
<dbReference type="InterPro" id="IPR006334">
    <property type="entry name" value="Glut_cys_ligase"/>
</dbReference>
<dbReference type="Pfam" id="PF04262">
    <property type="entry name" value="Glu_cys_ligase"/>
    <property type="match status" value="1"/>
</dbReference>
<dbReference type="PANTHER" id="PTHR38761:SF1">
    <property type="entry name" value="GLUTAMATE--CYSTEINE LIGASE"/>
    <property type="match status" value="1"/>
</dbReference>